<dbReference type="EMBL" id="WJXZ01000011">
    <property type="protein sequence ID" value="MRS63147.1"/>
    <property type="molecule type" value="Genomic_DNA"/>
</dbReference>
<dbReference type="Proteomes" id="UP000441754">
    <property type="component" value="Unassembled WGS sequence"/>
</dbReference>
<keyword evidence="1" id="KW-0732">Signal</keyword>
<keyword evidence="3" id="KW-1185">Reference proteome</keyword>
<accession>A0A7K0EMU7</accession>
<dbReference type="AlphaFoldDB" id="A0A7K0EMU7"/>
<gene>
    <name evidence="2" type="ORF">GJJ30_17740</name>
</gene>
<evidence type="ECO:0008006" key="4">
    <source>
        <dbReference type="Google" id="ProtNLM"/>
    </source>
</evidence>
<reference evidence="2 3" key="1">
    <citation type="journal article" date="2018" name="Antonie Van Leeuwenhoek">
        <title>Larkinella terrae sp. nov., isolated from soil on Jeju Island, South Korea.</title>
        <authorList>
            <person name="Ten L.N."/>
            <person name="Jeon J."/>
            <person name="Park S.J."/>
            <person name="Park S."/>
            <person name="Lee S.Y."/>
            <person name="Kim M.K."/>
            <person name="Jung H.Y."/>
        </authorList>
    </citation>
    <scope>NUCLEOTIDE SEQUENCE [LARGE SCALE GENOMIC DNA]</scope>
    <source>
        <strain evidence="2 3">KCTC 52001</strain>
    </source>
</reference>
<evidence type="ECO:0000256" key="1">
    <source>
        <dbReference type="SAM" id="SignalP"/>
    </source>
</evidence>
<feature type="chain" id="PRO_5029800731" description="CHRD domain-containing protein" evidence="1">
    <location>
        <begin position="24"/>
        <end position="143"/>
    </location>
</feature>
<evidence type="ECO:0000313" key="2">
    <source>
        <dbReference type="EMBL" id="MRS63147.1"/>
    </source>
</evidence>
<dbReference type="RefSeq" id="WP_154176525.1">
    <property type="nucleotide sequence ID" value="NZ_WJXZ01000011.1"/>
</dbReference>
<protein>
    <recommendedName>
        <fullName evidence="4">CHRD domain-containing protein</fullName>
    </recommendedName>
</protein>
<organism evidence="2 3">
    <name type="scientific">Larkinella terrae</name>
    <dbReference type="NCBI Taxonomy" id="2025311"/>
    <lineage>
        <taxon>Bacteria</taxon>
        <taxon>Pseudomonadati</taxon>
        <taxon>Bacteroidota</taxon>
        <taxon>Cytophagia</taxon>
        <taxon>Cytophagales</taxon>
        <taxon>Spirosomataceae</taxon>
        <taxon>Larkinella</taxon>
    </lineage>
</organism>
<name>A0A7K0EMU7_9BACT</name>
<sequence>MKPFFTYLTLSILFLTGSIFVTAQTKYTGTNRQLPPADSIRYFTGRFQPNGSFASVSTFQMQLRITDSFIKGSYRLAHSEIDVELVGAVSNQHELILIESANGKTTGAFKGMLEEDESSLRLSGVWSNASNGKLRPFSVDEVR</sequence>
<comment type="caution">
    <text evidence="2">The sequence shown here is derived from an EMBL/GenBank/DDBJ whole genome shotgun (WGS) entry which is preliminary data.</text>
</comment>
<proteinExistence type="predicted"/>
<evidence type="ECO:0000313" key="3">
    <source>
        <dbReference type="Proteomes" id="UP000441754"/>
    </source>
</evidence>
<feature type="signal peptide" evidence="1">
    <location>
        <begin position="1"/>
        <end position="23"/>
    </location>
</feature>